<dbReference type="SUPFAM" id="SSF46785">
    <property type="entry name" value="Winged helix' DNA-binding domain"/>
    <property type="match status" value="1"/>
</dbReference>
<evidence type="ECO:0000259" key="1">
    <source>
        <dbReference type="Pfam" id="PF14947"/>
    </source>
</evidence>
<organism evidence="2 3">
    <name type="scientific">Acidianus hospitalis</name>
    <dbReference type="NCBI Taxonomy" id="563177"/>
    <lineage>
        <taxon>Archaea</taxon>
        <taxon>Thermoproteota</taxon>
        <taxon>Thermoprotei</taxon>
        <taxon>Sulfolobales</taxon>
        <taxon>Sulfolobaceae</taxon>
        <taxon>Acidianus</taxon>
    </lineage>
</organism>
<evidence type="ECO:0000313" key="3">
    <source>
        <dbReference type="Proteomes" id="UP000245638"/>
    </source>
</evidence>
<dbReference type="EMBL" id="QEFD01000234">
    <property type="protein sequence ID" value="PVU74057.1"/>
    <property type="molecule type" value="Genomic_DNA"/>
</dbReference>
<dbReference type="InterPro" id="IPR036390">
    <property type="entry name" value="WH_DNA-bd_sf"/>
</dbReference>
<gene>
    <name evidence="2" type="ORF">DDW13_08810</name>
</gene>
<dbReference type="AlphaFoldDB" id="A0A2T9X1U6"/>
<dbReference type="Gene3D" id="1.10.10.10">
    <property type="entry name" value="Winged helix-like DNA-binding domain superfamily/Winged helix DNA-binding domain"/>
    <property type="match status" value="1"/>
</dbReference>
<proteinExistence type="predicted"/>
<accession>A0A2T9X1U6</accession>
<dbReference type="Pfam" id="PF14947">
    <property type="entry name" value="HTH_45"/>
    <property type="match status" value="1"/>
</dbReference>
<reference evidence="2 3" key="1">
    <citation type="journal article" date="2015" name="Appl. Environ. Microbiol.">
        <title>Nanoarchaeota, Their Sulfolobales Host, and Nanoarchaeota Virus Distribution across Yellowstone National Park Hot Springs.</title>
        <authorList>
            <person name="Munson-McGee J.H."/>
            <person name="Field E.K."/>
            <person name="Bateson M."/>
            <person name="Rooney C."/>
            <person name="Stepanauskas R."/>
            <person name="Young M.J."/>
        </authorList>
    </citation>
    <scope>NUCLEOTIDE SEQUENCE [LARGE SCALE GENOMIC DNA]</scope>
    <source>
        <strain evidence="2">SCGC AC-742_N10</strain>
    </source>
</reference>
<sequence>MKSKRDQLEIIMDVMEVINDGYGSKSSIMKYANLSNTLLEKYISILISKGLIKYEDGHYKMTEKGIELLEKLRKIRKLHLELSELINSVSEELY</sequence>
<comment type="caution">
    <text evidence="2">The sequence shown here is derived from an EMBL/GenBank/DDBJ whole genome shotgun (WGS) entry which is preliminary data.</text>
</comment>
<feature type="domain" description="ArnR1-like winged helix-turn-helix" evidence="1">
    <location>
        <begin position="4"/>
        <end position="78"/>
    </location>
</feature>
<dbReference type="InterPro" id="IPR036388">
    <property type="entry name" value="WH-like_DNA-bd_sf"/>
</dbReference>
<dbReference type="InterPro" id="IPR038723">
    <property type="entry name" value="ArnR1-like_HTH"/>
</dbReference>
<protein>
    <submittedName>
        <fullName evidence="2">Transcriptional regulator</fullName>
    </submittedName>
</protein>
<name>A0A2T9X1U6_9CREN</name>
<dbReference type="Proteomes" id="UP000245638">
    <property type="component" value="Unassembled WGS sequence"/>
</dbReference>
<evidence type="ECO:0000313" key="2">
    <source>
        <dbReference type="EMBL" id="PVU74057.1"/>
    </source>
</evidence>